<evidence type="ECO:0000256" key="1">
    <source>
        <dbReference type="SAM" id="SignalP"/>
    </source>
</evidence>
<reference evidence="3 4" key="1">
    <citation type="submission" date="2019-02" db="EMBL/GenBank/DDBJ databases">
        <title>Deep-cultivation of Planctomycetes and their phenomic and genomic characterization uncovers novel biology.</title>
        <authorList>
            <person name="Wiegand S."/>
            <person name="Jogler M."/>
            <person name="Boedeker C."/>
            <person name="Pinto D."/>
            <person name="Vollmers J."/>
            <person name="Rivas-Marin E."/>
            <person name="Kohn T."/>
            <person name="Peeters S.H."/>
            <person name="Heuer A."/>
            <person name="Rast P."/>
            <person name="Oberbeckmann S."/>
            <person name="Bunk B."/>
            <person name="Jeske O."/>
            <person name="Meyerdierks A."/>
            <person name="Storesund J.E."/>
            <person name="Kallscheuer N."/>
            <person name="Luecker S."/>
            <person name="Lage O.M."/>
            <person name="Pohl T."/>
            <person name="Merkel B.J."/>
            <person name="Hornburger P."/>
            <person name="Mueller R.-W."/>
            <person name="Bruemmer F."/>
            <person name="Labrenz M."/>
            <person name="Spormann A.M."/>
            <person name="Op Den Camp H."/>
            <person name="Overmann J."/>
            <person name="Amann R."/>
            <person name="Jetten M.S.M."/>
            <person name="Mascher T."/>
            <person name="Medema M.H."/>
            <person name="Devos D.P."/>
            <person name="Kaster A.-K."/>
            <person name="Ovreas L."/>
            <person name="Rohde M."/>
            <person name="Galperin M.Y."/>
            <person name="Jogler C."/>
        </authorList>
    </citation>
    <scope>NUCLEOTIDE SEQUENCE [LARGE SCALE GENOMIC DNA]</scope>
    <source>
        <strain evidence="3 4">CA13</strain>
    </source>
</reference>
<dbReference type="PANTHER" id="PTHR22642">
    <property type="entry name" value="IMIDAZOLONEPROPIONASE"/>
    <property type="match status" value="1"/>
</dbReference>
<comment type="caution">
    <text evidence="3">The sequence shown here is derived from an EMBL/GenBank/DDBJ whole genome shotgun (WGS) entry which is preliminary data.</text>
</comment>
<dbReference type="RefSeq" id="WP_146397123.1">
    <property type="nucleotide sequence ID" value="NZ_SJPJ01000001.1"/>
</dbReference>
<dbReference type="Gene3D" id="2.30.40.10">
    <property type="entry name" value="Urease, subunit C, domain 1"/>
    <property type="match status" value="1"/>
</dbReference>
<dbReference type="Pfam" id="PF07969">
    <property type="entry name" value="Amidohydro_3"/>
    <property type="match status" value="1"/>
</dbReference>
<dbReference type="PANTHER" id="PTHR22642:SF2">
    <property type="entry name" value="PROTEIN LONG AFTER FAR-RED 3"/>
    <property type="match status" value="1"/>
</dbReference>
<dbReference type="InterPro" id="IPR013108">
    <property type="entry name" value="Amidohydro_3"/>
</dbReference>
<feature type="domain" description="Amidohydrolase 3" evidence="2">
    <location>
        <begin position="76"/>
        <end position="581"/>
    </location>
</feature>
<dbReference type="CDD" id="cd01300">
    <property type="entry name" value="YtcJ_like"/>
    <property type="match status" value="1"/>
</dbReference>
<organism evidence="3 4">
    <name type="scientific">Novipirellula herctigrandis</name>
    <dbReference type="NCBI Taxonomy" id="2527986"/>
    <lineage>
        <taxon>Bacteria</taxon>
        <taxon>Pseudomonadati</taxon>
        <taxon>Planctomycetota</taxon>
        <taxon>Planctomycetia</taxon>
        <taxon>Pirellulales</taxon>
        <taxon>Pirellulaceae</taxon>
        <taxon>Novipirellula</taxon>
    </lineage>
</organism>
<dbReference type="GO" id="GO:0016810">
    <property type="term" value="F:hydrolase activity, acting on carbon-nitrogen (but not peptide) bonds"/>
    <property type="evidence" value="ECO:0007669"/>
    <property type="project" value="InterPro"/>
</dbReference>
<keyword evidence="4" id="KW-1185">Reference proteome</keyword>
<dbReference type="EC" id="3.5.1.91" evidence="3"/>
<dbReference type="AlphaFoldDB" id="A0A5C5Z272"/>
<feature type="signal peptide" evidence="1">
    <location>
        <begin position="1"/>
        <end position="24"/>
    </location>
</feature>
<dbReference type="SUPFAM" id="SSF51556">
    <property type="entry name" value="Metallo-dependent hydrolases"/>
    <property type="match status" value="1"/>
</dbReference>
<dbReference type="InterPro" id="IPR033932">
    <property type="entry name" value="YtcJ-like"/>
</dbReference>
<dbReference type="Proteomes" id="UP000315010">
    <property type="component" value="Unassembled WGS sequence"/>
</dbReference>
<protein>
    <submittedName>
        <fullName evidence="3">N-substituted formamide deformylase</fullName>
        <ecNumber evidence="3">3.5.1.91</ecNumber>
    </submittedName>
</protein>
<keyword evidence="3" id="KW-0378">Hydrolase</keyword>
<dbReference type="EMBL" id="SJPJ01000001">
    <property type="protein sequence ID" value="TWT81280.1"/>
    <property type="molecule type" value="Genomic_DNA"/>
</dbReference>
<accession>A0A5C5Z272</accession>
<name>A0A5C5Z272_9BACT</name>
<dbReference type="SUPFAM" id="SSF51338">
    <property type="entry name" value="Composite domain of metallo-dependent hydrolases"/>
    <property type="match status" value="1"/>
</dbReference>
<dbReference type="InterPro" id="IPR011059">
    <property type="entry name" value="Metal-dep_hydrolase_composite"/>
</dbReference>
<feature type="chain" id="PRO_5022809826" evidence="1">
    <location>
        <begin position="25"/>
        <end position="659"/>
    </location>
</feature>
<dbReference type="InterPro" id="IPR032466">
    <property type="entry name" value="Metal_Hydrolase"/>
</dbReference>
<proteinExistence type="predicted"/>
<dbReference type="Gene3D" id="3.10.310.70">
    <property type="match status" value="1"/>
</dbReference>
<evidence type="ECO:0000259" key="2">
    <source>
        <dbReference type="Pfam" id="PF07969"/>
    </source>
</evidence>
<dbReference type="Gene3D" id="3.20.20.140">
    <property type="entry name" value="Metal-dependent hydrolases"/>
    <property type="match status" value="1"/>
</dbReference>
<evidence type="ECO:0000313" key="4">
    <source>
        <dbReference type="Proteomes" id="UP000315010"/>
    </source>
</evidence>
<dbReference type="OrthoDB" id="9767366at2"/>
<keyword evidence="1" id="KW-0732">Signal</keyword>
<evidence type="ECO:0000313" key="3">
    <source>
        <dbReference type="EMBL" id="TWT81280.1"/>
    </source>
</evidence>
<gene>
    <name evidence="3" type="primary">nfdA_2</name>
    <name evidence="3" type="ORF">CA13_27310</name>
</gene>
<sequence length="659" mass="71927" precursor="true">MNCHIKAVVGCVFAIAVLPAIAFAQQKPADTVFTGGKVYTVNDAQPWAEAVAVTGNQIVFVGSSADAKALVGDDTKVVDCSGNTVMPGFISAHDHLIASSWTALGANLYDAKNKAETLEQIKEYAETHPDEKVIRGVGWVADKLGGRPTAKDLDTAVPDRPAIMLDFTIHDAWLNSAALKAAGITKDTPDTLPGVTYWVRDDDGNPTGAAIEIQWMQAYIDMGAWDAETMVRQSSEELFTIAAHNGTTTILNPGIITPNVKDTHGGMERDFEAAMAMLAELEQAGTLKLRVQALPFFKNAKADPDKFVAFASRMQKKFQGDMLRCDFVKIHPDGNWNGQVSPHLEPYETGKQGAFNIQPEKIKAVTLAANKAGLHTVIHTDGSATGRAAVDACVAAKEAGYKDMRNAIHHFTWIHPDDYKRTIEHKIPVNATPNFYNDWSNQREDAYRLLGKERTESQFGLYTDLPGDGVKVSLSADVPSTQPSMQAPLFCVEGAVTLMDPSRPGESKPFPENRTPLTVAQAIRAVTIDAAWQLAMDHKIGSLEVGKLADLVVLEKNPFAVKPTEIAEIDVAFTMMDGRFTHTPADQDVEGESKDKFLDSREVIPTASYNVPQSKELKALVASLRFASRFCCDRHHANCQEQECAEQAMLRARGMIMDE</sequence>